<evidence type="ECO:0000313" key="1">
    <source>
        <dbReference type="EMBL" id="MBI4727855.1"/>
    </source>
</evidence>
<dbReference type="PROSITE" id="PS51257">
    <property type="entry name" value="PROKAR_LIPOPROTEIN"/>
    <property type="match status" value="1"/>
</dbReference>
<proteinExistence type="predicted"/>
<accession>A0A933IAZ2</accession>
<name>A0A933IAZ2_UNCT6</name>
<sequence length="125" mass="13901">MFTISKKVILGCLVFLVFIASCSKKPLELQPQAYSGSTAETATNDNIRKNQGWFPDPSSSQDTICIFRPKIYIRTSGAPNVFIDAVYFFNNPKAIIKIVNGDSWGQYRTSAASICLNNVEIVKEK</sequence>
<evidence type="ECO:0008006" key="3">
    <source>
        <dbReference type="Google" id="ProtNLM"/>
    </source>
</evidence>
<protein>
    <recommendedName>
        <fullName evidence="3">Lipoprotein</fullName>
    </recommendedName>
</protein>
<dbReference type="AlphaFoldDB" id="A0A933IAZ2"/>
<dbReference type="Proteomes" id="UP000736328">
    <property type="component" value="Unassembled WGS sequence"/>
</dbReference>
<comment type="caution">
    <text evidence="1">The sequence shown here is derived from an EMBL/GenBank/DDBJ whole genome shotgun (WGS) entry which is preliminary data.</text>
</comment>
<evidence type="ECO:0000313" key="2">
    <source>
        <dbReference type="Proteomes" id="UP000736328"/>
    </source>
</evidence>
<gene>
    <name evidence="1" type="ORF">HY768_11690</name>
</gene>
<dbReference type="EMBL" id="JACQXR010000163">
    <property type="protein sequence ID" value="MBI4727855.1"/>
    <property type="molecule type" value="Genomic_DNA"/>
</dbReference>
<reference evidence="1" key="1">
    <citation type="submission" date="2020-07" db="EMBL/GenBank/DDBJ databases">
        <title>Huge and variable diversity of episymbiotic CPR bacteria and DPANN archaea in groundwater ecosystems.</title>
        <authorList>
            <person name="He C.Y."/>
            <person name="Keren R."/>
            <person name="Whittaker M."/>
            <person name="Farag I.F."/>
            <person name="Doudna J."/>
            <person name="Cate J.H.D."/>
            <person name="Banfield J.F."/>
        </authorList>
    </citation>
    <scope>NUCLEOTIDE SEQUENCE</scope>
    <source>
        <strain evidence="1">NC_groundwater_1520_Pr4_B-0.1um_53_5</strain>
    </source>
</reference>
<organism evidence="1 2">
    <name type="scientific">candidate division TA06 bacterium</name>
    <dbReference type="NCBI Taxonomy" id="2250710"/>
    <lineage>
        <taxon>Bacteria</taxon>
        <taxon>Bacteria division TA06</taxon>
    </lineage>
</organism>